<evidence type="ECO:0000313" key="3">
    <source>
        <dbReference type="Proteomes" id="UP000240760"/>
    </source>
</evidence>
<dbReference type="EMBL" id="KZ679139">
    <property type="protein sequence ID" value="PTB73292.1"/>
    <property type="molecule type" value="Genomic_DNA"/>
</dbReference>
<keyword evidence="3" id="KW-1185">Reference proteome</keyword>
<accession>A0A2T4BVF7</accession>
<feature type="transmembrane region" description="Helical" evidence="1">
    <location>
        <begin position="20"/>
        <end position="39"/>
    </location>
</feature>
<dbReference type="AlphaFoldDB" id="A0A2T4BVF7"/>
<sequence length="214" mass="24064">MLWVYFAPRRQCVQRSASYLMLLGGSIGYLPLTTMMMAFRRPVDGLHYRTSVFRIRVSRCRPGGNSTSIHVLLRGNSEYSKYATQYIYIQRIGHCQQIRCWQKKRDRSNLSSRFPFRLLSGKEAKEAKSMCNQASPTVGRLQCIPQDSSSTFDIDSLGIGRDARGTSCCRFESAEQEDGQHTASRGGLATISAMETNLLVMNLGDDGSAELERL</sequence>
<keyword evidence="1" id="KW-1133">Transmembrane helix</keyword>
<proteinExistence type="predicted"/>
<name>A0A2T4BVF7_TRILO</name>
<organism evidence="2 3">
    <name type="scientific">Trichoderma longibrachiatum ATCC 18648</name>
    <dbReference type="NCBI Taxonomy" id="983965"/>
    <lineage>
        <taxon>Eukaryota</taxon>
        <taxon>Fungi</taxon>
        <taxon>Dikarya</taxon>
        <taxon>Ascomycota</taxon>
        <taxon>Pezizomycotina</taxon>
        <taxon>Sordariomycetes</taxon>
        <taxon>Hypocreomycetidae</taxon>
        <taxon>Hypocreales</taxon>
        <taxon>Hypocreaceae</taxon>
        <taxon>Trichoderma</taxon>
    </lineage>
</organism>
<keyword evidence="1" id="KW-0472">Membrane</keyword>
<protein>
    <submittedName>
        <fullName evidence="2">Uncharacterized protein</fullName>
    </submittedName>
</protein>
<keyword evidence="1" id="KW-0812">Transmembrane</keyword>
<reference evidence="2 3" key="1">
    <citation type="submission" date="2016-07" db="EMBL/GenBank/DDBJ databases">
        <title>Multiple horizontal gene transfer events from other fungi enriched the ability of initially mycotrophic Trichoderma (Ascomycota) to feed on dead plant biomass.</title>
        <authorList>
            <consortium name="DOE Joint Genome Institute"/>
            <person name="Aerts A."/>
            <person name="Atanasova L."/>
            <person name="Chenthamara K."/>
            <person name="Zhang J."/>
            <person name="Grujic M."/>
            <person name="Henrissat B."/>
            <person name="Kuo A."/>
            <person name="Salamov A."/>
            <person name="Lipzen A."/>
            <person name="Labutti K."/>
            <person name="Barry K."/>
            <person name="Miao Y."/>
            <person name="Rahimi M.J."/>
            <person name="Shen Q."/>
            <person name="Grigoriev I.V."/>
            <person name="Kubicek C.P."/>
            <person name="Druzhinina I.S."/>
        </authorList>
    </citation>
    <scope>NUCLEOTIDE SEQUENCE [LARGE SCALE GENOMIC DNA]</scope>
    <source>
        <strain evidence="2 3">ATCC 18648</strain>
    </source>
</reference>
<evidence type="ECO:0000256" key="1">
    <source>
        <dbReference type="SAM" id="Phobius"/>
    </source>
</evidence>
<gene>
    <name evidence="2" type="ORF">M440DRAFT_1078238</name>
</gene>
<evidence type="ECO:0000313" key="2">
    <source>
        <dbReference type="EMBL" id="PTB73292.1"/>
    </source>
</evidence>
<dbReference type="Proteomes" id="UP000240760">
    <property type="component" value="Unassembled WGS sequence"/>
</dbReference>